<dbReference type="EnsemblBacteria" id="ABF39497">
    <property type="protein sequence ID" value="ABF39497"/>
    <property type="gene ID" value="Acid345_0492"/>
</dbReference>
<dbReference type="InterPro" id="IPR052159">
    <property type="entry name" value="Competence_DNA_uptake"/>
</dbReference>
<dbReference type="Gene3D" id="3.60.15.10">
    <property type="entry name" value="Ribonuclease Z/Hydroxyacylglutathione hydrolase-like"/>
    <property type="match status" value="1"/>
</dbReference>
<feature type="chain" id="PRO_5004192020" evidence="1">
    <location>
        <begin position="18"/>
        <end position="338"/>
    </location>
</feature>
<evidence type="ECO:0000313" key="4">
    <source>
        <dbReference type="Proteomes" id="UP000002432"/>
    </source>
</evidence>
<dbReference type="Proteomes" id="UP000002432">
    <property type="component" value="Chromosome"/>
</dbReference>
<name>Q1IUF3_KORVE</name>
<feature type="domain" description="Metallo-beta-lactamase" evidence="2">
    <location>
        <begin position="32"/>
        <end position="257"/>
    </location>
</feature>
<dbReference type="HOGENOM" id="CLU_764738_0_0_0"/>
<keyword evidence="1" id="KW-0732">Signal</keyword>
<sequence>MKRLLTFLLLFSASMLAKSSNDLRVYFVDVEGGQATLFVTPKGESLLIDTGWPGNEGRDADRIAAAAKSAGLSRIDYVLITHFHDDHVGGVPNLVEKIPVGTFVDHGPNRETTDEITENRYEAYQEVLATGKYKHITMKPGDKLPIKGIDVEAVSADGALIEKPLKGAGEANTFCAASEKREADKTENLRSLGVVITFGKARLLDLGDLTWDKEMEMMCPTNRIGKIDVLIVSHHGWMQSSSPALVDAVRPRIAIMDNGEKKGGSKPTVETVAKIPGLEALWQLHYSEDAGGDNAAEKFLANVQGPDGGHGIELTVDAKGNLVVKNDRTGETVEYAKK</sequence>
<dbReference type="RefSeq" id="WP_011521299.1">
    <property type="nucleotide sequence ID" value="NC_008009.1"/>
</dbReference>
<dbReference type="OrthoDB" id="9761531at2"/>
<organism evidence="3 4">
    <name type="scientific">Koribacter versatilis (strain Ellin345)</name>
    <dbReference type="NCBI Taxonomy" id="204669"/>
    <lineage>
        <taxon>Bacteria</taxon>
        <taxon>Pseudomonadati</taxon>
        <taxon>Acidobacteriota</taxon>
        <taxon>Terriglobia</taxon>
        <taxon>Terriglobales</taxon>
        <taxon>Candidatus Korobacteraceae</taxon>
        <taxon>Candidatus Korobacter</taxon>
    </lineage>
</organism>
<dbReference type="PANTHER" id="PTHR30619">
    <property type="entry name" value="DNA INTERNALIZATION/COMPETENCE PROTEIN COMEC/REC2"/>
    <property type="match status" value="1"/>
</dbReference>
<dbReference type="KEGG" id="aba:Acid345_0492"/>
<dbReference type="InterPro" id="IPR036866">
    <property type="entry name" value="RibonucZ/Hydroxyglut_hydro"/>
</dbReference>
<gene>
    <name evidence="3" type="ordered locus">Acid345_0492</name>
</gene>
<protein>
    <submittedName>
        <fullName evidence="3">Beta-lactamase-like protein</fullName>
    </submittedName>
</protein>
<dbReference type="SMART" id="SM00849">
    <property type="entry name" value="Lactamase_B"/>
    <property type="match status" value="1"/>
</dbReference>
<evidence type="ECO:0000259" key="2">
    <source>
        <dbReference type="SMART" id="SM00849"/>
    </source>
</evidence>
<dbReference type="AlphaFoldDB" id="Q1IUF3"/>
<evidence type="ECO:0000313" key="3">
    <source>
        <dbReference type="EMBL" id="ABF39497.1"/>
    </source>
</evidence>
<dbReference type="EMBL" id="CP000360">
    <property type="protein sequence ID" value="ABF39497.1"/>
    <property type="molecule type" value="Genomic_DNA"/>
</dbReference>
<dbReference type="SUPFAM" id="SSF56281">
    <property type="entry name" value="Metallo-hydrolase/oxidoreductase"/>
    <property type="match status" value="1"/>
</dbReference>
<dbReference type="eggNOG" id="COG2333">
    <property type="taxonomic scope" value="Bacteria"/>
</dbReference>
<keyword evidence="4" id="KW-1185">Reference proteome</keyword>
<accession>Q1IUF3</accession>
<proteinExistence type="predicted"/>
<reference evidence="3 4" key="1">
    <citation type="journal article" date="2009" name="Appl. Environ. Microbiol.">
        <title>Three genomes from the phylum Acidobacteria provide insight into the lifestyles of these microorganisms in soils.</title>
        <authorList>
            <person name="Ward N.L."/>
            <person name="Challacombe J.F."/>
            <person name="Janssen P.H."/>
            <person name="Henrissat B."/>
            <person name="Coutinho P.M."/>
            <person name="Wu M."/>
            <person name="Xie G."/>
            <person name="Haft D.H."/>
            <person name="Sait M."/>
            <person name="Badger J."/>
            <person name="Barabote R.D."/>
            <person name="Bradley B."/>
            <person name="Brettin T.S."/>
            <person name="Brinkac L.M."/>
            <person name="Bruce D."/>
            <person name="Creasy T."/>
            <person name="Daugherty S.C."/>
            <person name="Davidsen T.M."/>
            <person name="DeBoy R.T."/>
            <person name="Detter J.C."/>
            <person name="Dodson R.J."/>
            <person name="Durkin A.S."/>
            <person name="Ganapathy A."/>
            <person name="Gwinn-Giglio M."/>
            <person name="Han C.S."/>
            <person name="Khouri H."/>
            <person name="Kiss H."/>
            <person name="Kothari S.P."/>
            <person name="Madupu R."/>
            <person name="Nelson K.E."/>
            <person name="Nelson W.C."/>
            <person name="Paulsen I."/>
            <person name="Penn K."/>
            <person name="Ren Q."/>
            <person name="Rosovitz M.J."/>
            <person name="Selengut J.D."/>
            <person name="Shrivastava S."/>
            <person name="Sullivan S.A."/>
            <person name="Tapia R."/>
            <person name="Thompson L.S."/>
            <person name="Watkins K.L."/>
            <person name="Yang Q."/>
            <person name="Yu C."/>
            <person name="Zafar N."/>
            <person name="Zhou L."/>
            <person name="Kuske C.R."/>
        </authorList>
    </citation>
    <scope>NUCLEOTIDE SEQUENCE [LARGE SCALE GENOMIC DNA]</scope>
    <source>
        <strain evidence="3 4">Ellin345</strain>
    </source>
</reference>
<evidence type="ECO:0000256" key="1">
    <source>
        <dbReference type="SAM" id="SignalP"/>
    </source>
</evidence>
<dbReference type="InterPro" id="IPR001279">
    <property type="entry name" value="Metallo-B-lactamas"/>
</dbReference>
<dbReference type="PANTHER" id="PTHR30619:SF1">
    <property type="entry name" value="RECOMBINATION PROTEIN 2"/>
    <property type="match status" value="1"/>
</dbReference>
<feature type="signal peptide" evidence="1">
    <location>
        <begin position="1"/>
        <end position="17"/>
    </location>
</feature>
<dbReference type="STRING" id="204669.Acid345_0492"/>
<dbReference type="Pfam" id="PF00753">
    <property type="entry name" value="Lactamase_B"/>
    <property type="match status" value="1"/>
</dbReference>